<dbReference type="FunFam" id="3.30.160.60:FF:000202">
    <property type="entry name" value="Zinc finger protein 574"/>
    <property type="match status" value="1"/>
</dbReference>
<dbReference type="GO" id="GO:0008270">
    <property type="term" value="F:zinc ion binding"/>
    <property type="evidence" value="ECO:0007669"/>
    <property type="project" value="UniProtKB-KW"/>
</dbReference>
<feature type="domain" description="C2H2-type" evidence="6">
    <location>
        <begin position="257"/>
        <end position="284"/>
    </location>
</feature>
<dbReference type="AlphaFoldDB" id="A0A9N9SNS2"/>
<evidence type="ECO:0000256" key="5">
    <source>
        <dbReference type="PROSITE-ProRule" id="PRU00042"/>
    </source>
</evidence>
<name>A0A9N9SNS2_DIABA</name>
<dbReference type="Proteomes" id="UP001153709">
    <property type="component" value="Chromosome 1"/>
</dbReference>
<dbReference type="SUPFAM" id="SSF57667">
    <property type="entry name" value="beta-beta-alpha zinc fingers"/>
    <property type="match status" value="4"/>
</dbReference>
<dbReference type="SMART" id="SM00355">
    <property type="entry name" value="ZnF_C2H2"/>
    <property type="match status" value="9"/>
</dbReference>
<evidence type="ECO:0000259" key="6">
    <source>
        <dbReference type="PROSITE" id="PS50157"/>
    </source>
</evidence>
<evidence type="ECO:0000313" key="8">
    <source>
        <dbReference type="Proteomes" id="UP001153709"/>
    </source>
</evidence>
<feature type="domain" description="C2H2-type" evidence="6">
    <location>
        <begin position="420"/>
        <end position="448"/>
    </location>
</feature>
<reference evidence="7" key="1">
    <citation type="submission" date="2022-01" db="EMBL/GenBank/DDBJ databases">
        <authorList>
            <person name="King R."/>
        </authorList>
    </citation>
    <scope>NUCLEOTIDE SEQUENCE</scope>
</reference>
<dbReference type="InterPro" id="IPR013087">
    <property type="entry name" value="Znf_C2H2_type"/>
</dbReference>
<evidence type="ECO:0000256" key="2">
    <source>
        <dbReference type="ARBA" id="ARBA00022737"/>
    </source>
</evidence>
<feature type="domain" description="C2H2-type" evidence="6">
    <location>
        <begin position="448"/>
        <end position="475"/>
    </location>
</feature>
<dbReference type="PROSITE" id="PS00028">
    <property type="entry name" value="ZINC_FINGER_C2H2_1"/>
    <property type="match status" value="9"/>
</dbReference>
<dbReference type="GO" id="GO:0005634">
    <property type="term" value="C:nucleus"/>
    <property type="evidence" value="ECO:0007669"/>
    <property type="project" value="TreeGrafter"/>
</dbReference>
<organism evidence="7 8">
    <name type="scientific">Diabrotica balteata</name>
    <name type="common">Banded cucumber beetle</name>
    <dbReference type="NCBI Taxonomy" id="107213"/>
    <lineage>
        <taxon>Eukaryota</taxon>
        <taxon>Metazoa</taxon>
        <taxon>Ecdysozoa</taxon>
        <taxon>Arthropoda</taxon>
        <taxon>Hexapoda</taxon>
        <taxon>Insecta</taxon>
        <taxon>Pterygota</taxon>
        <taxon>Neoptera</taxon>
        <taxon>Endopterygota</taxon>
        <taxon>Coleoptera</taxon>
        <taxon>Polyphaga</taxon>
        <taxon>Cucujiformia</taxon>
        <taxon>Chrysomeloidea</taxon>
        <taxon>Chrysomelidae</taxon>
        <taxon>Galerucinae</taxon>
        <taxon>Diabroticina</taxon>
        <taxon>Diabroticites</taxon>
        <taxon>Diabrotica</taxon>
    </lineage>
</organism>
<keyword evidence="1" id="KW-0479">Metal-binding</keyword>
<dbReference type="PROSITE" id="PS50157">
    <property type="entry name" value="ZINC_FINGER_C2H2_2"/>
    <property type="match status" value="9"/>
</dbReference>
<feature type="domain" description="C2H2-type" evidence="6">
    <location>
        <begin position="382"/>
        <end position="409"/>
    </location>
</feature>
<gene>
    <name evidence="7" type="ORF">DIABBA_LOCUS1426</name>
</gene>
<keyword evidence="8" id="KW-1185">Reference proteome</keyword>
<sequence length="482" mass="57345">MEESDIDDIFDEEVEKSKEIKAFQSIKQETPFSPENTELFTNLSLTNKNMLQIKSENFYEELNDNFELKLEDVDLLKIEIEDTKQLHSKNIKLPKKKSYMCVMCQKRFHSARRRNNHLHVHFDIPVKTKNGKSSSSSGFFGTQIFVCGFCGQFHLNKKQILNHCQQYYIKTRRHIGCNRKKTNSTLYENDVFKSEVKLETEGNNTVNNMHLLGLPFSKISNRRSSGRQLKRFDCRRCYKIFSNKTELDKHLQNHDKYKCEICSKEYLVKRTFQLHMLSHEEDTFKDNQTSKPYVICYICSKFFASKHALRCHLVSHTGERKYSCNHCSKRYRYEQDLKRHMVSHTGRDIKLFECCHCYKVFNHKGHLNRHLEGHFIGGFKNYKCDICATSFQRKENLYVHTRRHNKDYTRKNIFTKRGPFECKKCGKKYIFNNSLQRHVKNAHEGQRYICAMCNKSLKSKESLVSHFEIHKRKQKIEHLSNS</sequence>
<keyword evidence="2" id="KW-0677">Repeat</keyword>
<dbReference type="EMBL" id="OU898276">
    <property type="protein sequence ID" value="CAG9827432.1"/>
    <property type="molecule type" value="Genomic_DNA"/>
</dbReference>
<dbReference type="PANTHER" id="PTHR24409">
    <property type="entry name" value="ZINC FINGER PROTEIN 142"/>
    <property type="match status" value="1"/>
</dbReference>
<keyword evidence="3 5" id="KW-0863">Zinc-finger</keyword>
<dbReference type="OrthoDB" id="6077919at2759"/>
<feature type="domain" description="C2H2-type" evidence="6">
    <location>
        <begin position="232"/>
        <end position="259"/>
    </location>
</feature>
<feature type="domain" description="C2H2-type" evidence="6">
    <location>
        <begin position="99"/>
        <end position="121"/>
    </location>
</feature>
<dbReference type="GO" id="GO:0032502">
    <property type="term" value="P:developmental process"/>
    <property type="evidence" value="ECO:0007669"/>
    <property type="project" value="UniProtKB-ARBA"/>
</dbReference>
<dbReference type="PANTHER" id="PTHR24409:SF295">
    <property type="entry name" value="AZ2-RELATED"/>
    <property type="match status" value="1"/>
</dbReference>
<evidence type="ECO:0000256" key="3">
    <source>
        <dbReference type="ARBA" id="ARBA00022771"/>
    </source>
</evidence>
<dbReference type="InterPro" id="IPR036236">
    <property type="entry name" value="Znf_C2H2_sf"/>
</dbReference>
<proteinExistence type="predicted"/>
<dbReference type="GO" id="GO:0000977">
    <property type="term" value="F:RNA polymerase II transcription regulatory region sequence-specific DNA binding"/>
    <property type="evidence" value="ECO:0007669"/>
    <property type="project" value="TreeGrafter"/>
</dbReference>
<keyword evidence="4" id="KW-0862">Zinc</keyword>
<accession>A0A9N9SNS2</accession>
<feature type="domain" description="C2H2-type" evidence="6">
    <location>
        <begin position="294"/>
        <end position="321"/>
    </location>
</feature>
<dbReference type="Pfam" id="PF00096">
    <property type="entry name" value="zf-C2H2"/>
    <property type="match status" value="3"/>
</dbReference>
<protein>
    <recommendedName>
        <fullName evidence="6">C2H2-type domain-containing protein</fullName>
    </recommendedName>
</protein>
<dbReference type="Gene3D" id="3.30.160.60">
    <property type="entry name" value="Classic Zinc Finger"/>
    <property type="match status" value="5"/>
</dbReference>
<feature type="domain" description="C2H2-type" evidence="6">
    <location>
        <begin position="352"/>
        <end position="374"/>
    </location>
</feature>
<feature type="domain" description="C2H2-type" evidence="6">
    <location>
        <begin position="322"/>
        <end position="349"/>
    </location>
</feature>
<evidence type="ECO:0000256" key="4">
    <source>
        <dbReference type="ARBA" id="ARBA00022833"/>
    </source>
</evidence>
<evidence type="ECO:0000256" key="1">
    <source>
        <dbReference type="ARBA" id="ARBA00022723"/>
    </source>
</evidence>
<evidence type="ECO:0000313" key="7">
    <source>
        <dbReference type="EMBL" id="CAG9827432.1"/>
    </source>
</evidence>
<dbReference type="GO" id="GO:0000981">
    <property type="term" value="F:DNA-binding transcription factor activity, RNA polymerase II-specific"/>
    <property type="evidence" value="ECO:0007669"/>
    <property type="project" value="TreeGrafter"/>
</dbReference>